<protein>
    <submittedName>
        <fullName evidence="1">Uncharacterized protein</fullName>
    </submittedName>
</protein>
<dbReference type="RefSeq" id="WP_308986760.1">
    <property type="nucleotide sequence ID" value="NZ_JARXIC010000064.1"/>
</dbReference>
<evidence type="ECO:0000313" key="1">
    <source>
        <dbReference type="EMBL" id="MDQ8196326.1"/>
    </source>
</evidence>
<reference evidence="1 2" key="1">
    <citation type="submission" date="2023-04" db="EMBL/GenBank/DDBJ databases">
        <title>A novel bacteria isolated from coastal sediment.</title>
        <authorList>
            <person name="Liu X.-J."/>
            <person name="Du Z.-J."/>
        </authorList>
    </citation>
    <scope>NUCLEOTIDE SEQUENCE [LARGE SCALE GENOMIC DNA]</scope>
    <source>
        <strain evidence="1 2">SDUM461004</strain>
    </source>
</reference>
<proteinExistence type="predicted"/>
<sequence length="224" mass="25176">MSKRGNYTKKVLQGLPFLWFSCIFLSSLFFVSCDVGAGVASADSAHLKNGKTVTLQDGLLVVNSLVEQGQFMEASTVLEYLRAEYPNEVGIRELVDLVDAKLDLLWETTLKEFSSGLAPVTADKLLWGDKATWTLIEKQWMKLPVLSAEAIAVNTQQISYQLEQLLQRVPDFWEGRFLQAILAVTLNQDSQGREALAWISKWNAVQELKPAYIEAFKARGWLDD</sequence>
<dbReference type="EMBL" id="JARXIC010000064">
    <property type="protein sequence ID" value="MDQ8196326.1"/>
    <property type="molecule type" value="Genomic_DNA"/>
</dbReference>
<comment type="caution">
    <text evidence="1">The sequence shown here is derived from an EMBL/GenBank/DDBJ whole genome shotgun (WGS) entry which is preliminary data.</text>
</comment>
<organism evidence="1 2">
    <name type="scientific">Thalassobacterium sedimentorum</name>
    <dbReference type="NCBI Taxonomy" id="3041258"/>
    <lineage>
        <taxon>Bacteria</taxon>
        <taxon>Pseudomonadati</taxon>
        <taxon>Verrucomicrobiota</taxon>
        <taxon>Opitutia</taxon>
        <taxon>Puniceicoccales</taxon>
        <taxon>Coraliomargaritaceae</taxon>
        <taxon>Thalassobacterium</taxon>
    </lineage>
</organism>
<accession>A0ABU1ARD1</accession>
<keyword evidence="2" id="KW-1185">Reference proteome</keyword>
<gene>
    <name evidence="1" type="ORF">QEH59_17960</name>
</gene>
<dbReference type="PROSITE" id="PS51257">
    <property type="entry name" value="PROKAR_LIPOPROTEIN"/>
    <property type="match status" value="1"/>
</dbReference>
<name>A0ABU1ARD1_9BACT</name>
<evidence type="ECO:0000313" key="2">
    <source>
        <dbReference type="Proteomes" id="UP001243717"/>
    </source>
</evidence>
<dbReference type="Proteomes" id="UP001243717">
    <property type="component" value="Unassembled WGS sequence"/>
</dbReference>